<dbReference type="Pfam" id="PF02724">
    <property type="entry name" value="CDC45"/>
    <property type="match status" value="1"/>
</dbReference>
<evidence type="ECO:0000313" key="7">
    <source>
        <dbReference type="Proteomes" id="UP000186817"/>
    </source>
</evidence>
<evidence type="ECO:0000256" key="5">
    <source>
        <dbReference type="ARBA" id="ARBA00023306"/>
    </source>
</evidence>
<keyword evidence="3" id="KW-0235">DNA replication</keyword>
<dbReference type="GO" id="GO:0003688">
    <property type="term" value="F:DNA replication origin binding"/>
    <property type="evidence" value="ECO:0007669"/>
    <property type="project" value="TreeGrafter"/>
</dbReference>
<keyword evidence="4" id="KW-0539">Nucleus</keyword>
<dbReference type="GO" id="GO:0051301">
    <property type="term" value="P:cell division"/>
    <property type="evidence" value="ECO:0007669"/>
    <property type="project" value="UniProtKB-KW"/>
</dbReference>
<keyword evidence="7" id="KW-1185">Reference proteome</keyword>
<accession>A0A1Q9BUY0</accession>
<dbReference type="GO" id="GO:0003697">
    <property type="term" value="F:single-stranded DNA binding"/>
    <property type="evidence" value="ECO:0007669"/>
    <property type="project" value="TreeGrafter"/>
</dbReference>
<evidence type="ECO:0000256" key="3">
    <source>
        <dbReference type="ARBA" id="ARBA00022705"/>
    </source>
</evidence>
<proteinExistence type="inferred from homology"/>
<dbReference type="GO" id="GO:0003682">
    <property type="term" value="F:chromatin binding"/>
    <property type="evidence" value="ECO:0007669"/>
    <property type="project" value="TreeGrafter"/>
</dbReference>
<dbReference type="EMBL" id="LSRX01003687">
    <property type="protein sequence ID" value="OLP74466.1"/>
    <property type="molecule type" value="Genomic_DNA"/>
</dbReference>
<dbReference type="AlphaFoldDB" id="A0A1Q9BUY0"/>
<name>A0A1Q9BUY0_SYMMI</name>
<keyword evidence="5" id="KW-0131">Cell cycle</keyword>
<dbReference type="InterPro" id="IPR003874">
    <property type="entry name" value="CDC45"/>
</dbReference>
<keyword evidence="6" id="KW-0132">Cell division</keyword>
<dbReference type="Proteomes" id="UP000186817">
    <property type="component" value="Unassembled WGS sequence"/>
</dbReference>
<dbReference type="GO" id="GO:0031261">
    <property type="term" value="C:DNA replication preinitiation complex"/>
    <property type="evidence" value="ECO:0007669"/>
    <property type="project" value="TreeGrafter"/>
</dbReference>
<reference evidence="6 7" key="1">
    <citation type="submission" date="2016-02" db="EMBL/GenBank/DDBJ databases">
        <title>Genome analysis of coral dinoflagellate symbionts highlights evolutionary adaptations to a symbiotic lifestyle.</title>
        <authorList>
            <person name="Aranda M."/>
            <person name="Li Y."/>
            <person name="Liew Y.J."/>
            <person name="Baumgarten S."/>
            <person name="Simakov O."/>
            <person name="Wilson M."/>
            <person name="Piel J."/>
            <person name="Ashoor H."/>
            <person name="Bougouffa S."/>
            <person name="Bajic V.B."/>
            <person name="Ryu T."/>
            <person name="Ravasi T."/>
            <person name="Bayer T."/>
            <person name="Micklem G."/>
            <person name="Kim H."/>
            <person name="Bhak J."/>
            <person name="Lajeunesse T.C."/>
            <person name="Voolstra C.R."/>
        </authorList>
    </citation>
    <scope>NUCLEOTIDE SEQUENCE [LARGE SCALE GENOMIC DNA]</scope>
    <source>
        <strain evidence="6 7">CCMP2467</strain>
    </source>
</reference>
<evidence type="ECO:0000256" key="1">
    <source>
        <dbReference type="ARBA" id="ARBA00004123"/>
    </source>
</evidence>
<evidence type="ECO:0000256" key="2">
    <source>
        <dbReference type="ARBA" id="ARBA00010727"/>
    </source>
</evidence>
<dbReference type="GO" id="GO:1902977">
    <property type="term" value="P:mitotic DNA replication preinitiation complex assembly"/>
    <property type="evidence" value="ECO:0007669"/>
    <property type="project" value="TreeGrafter"/>
</dbReference>
<sequence length="127" mass="14343">MVLRNVREDNGRALLEMLEHLRLRRANAPNTHITVRVLAAADHDGICAAHILSQLLDIRDVKHTLQPVWENADIAQHIKHVENDTEVLSMVLLNCGASTDLEKLVSESKAPDDFRCFVIDAHRPIAW</sequence>
<dbReference type="GO" id="GO:0000727">
    <property type="term" value="P:double-strand break repair via break-induced replication"/>
    <property type="evidence" value="ECO:0007669"/>
    <property type="project" value="TreeGrafter"/>
</dbReference>
<dbReference type="GO" id="GO:0006270">
    <property type="term" value="P:DNA replication initiation"/>
    <property type="evidence" value="ECO:0007669"/>
    <property type="project" value="InterPro"/>
</dbReference>
<organism evidence="6 7">
    <name type="scientific">Symbiodinium microadriaticum</name>
    <name type="common">Dinoflagellate</name>
    <name type="synonym">Zooxanthella microadriatica</name>
    <dbReference type="NCBI Taxonomy" id="2951"/>
    <lineage>
        <taxon>Eukaryota</taxon>
        <taxon>Sar</taxon>
        <taxon>Alveolata</taxon>
        <taxon>Dinophyceae</taxon>
        <taxon>Suessiales</taxon>
        <taxon>Symbiodiniaceae</taxon>
        <taxon>Symbiodinium</taxon>
    </lineage>
</organism>
<evidence type="ECO:0000313" key="6">
    <source>
        <dbReference type="EMBL" id="OLP74466.1"/>
    </source>
</evidence>
<evidence type="ECO:0000256" key="4">
    <source>
        <dbReference type="ARBA" id="ARBA00023242"/>
    </source>
</evidence>
<dbReference type="OrthoDB" id="10258882at2759"/>
<comment type="subcellular location">
    <subcellularLocation>
        <location evidence="1">Nucleus</location>
    </subcellularLocation>
</comment>
<comment type="similarity">
    <text evidence="2">Belongs to the CDC45 family.</text>
</comment>
<gene>
    <name evidence="6" type="primary">sna41</name>
    <name evidence="6" type="ORF">AK812_SmicGene45988</name>
</gene>
<feature type="non-terminal residue" evidence="6">
    <location>
        <position position="127"/>
    </location>
</feature>
<protein>
    <submittedName>
        <fullName evidence="6">Cell division control protein 45-like</fullName>
    </submittedName>
</protein>
<dbReference type="PANTHER" id="PTHR10507:SF0">
    <property type="entry name" value="CELL DIVISION CONTROL PROTEIN 45 HOMOLOG"/>
    <property type="match status" value="1"/>
</dbReference>
<dbReference type="PANTHER" id="PTHR10507">
    <property type="entry name" value="CDC45-RELATED PROTEIN"/>
    <property type="match status" value="1"/>
</dbReference>
<comment type="caution">
    <text evidence="6">The sequence shown here is derived from an EMBL/GenBank/DDBJ whole genome shotgun (WGS) entry which is preliminary data.</text>
</comment>